<accession>A0AAD2GUX2</accession>
<sequence>MQVRTARTPGDGIFNLIHTPSIILVLSLQAITAAVTNDHDGNLGTLRFLCAPFEILWGLKTRTVKKPVTKPKAVSETLVKPKPVARPIVKQVMKPVAKPIAVKKPTAAAKKHIVPTKVPALKAAMSTKSTPAKNIEAREFLPLEEQEYEHLVTRAGLGHPSGRSDVNLFRVANTRRAAQLVRSRRPFIDDSDEFDLGDLDHSPEVAVGFYLTGSLMSAARFECFGKATRPSTTDVLEYRWSGSSARVADFSADTTGLHAFQHFNANPVQVADTRNPSAPTAAALFQHDMITALFSGHPKLTPSLRHYAVIRQSAADSRLQLVARYRTFSAAMFPLGHSSCRDSTLRDRQAIGGRALSRGVSAAHLQTARVTIQIVTV</sequence>
<dbReference type="EMBL" id="CAVNYO010000054">
    <property type="protein sequence ID" value="CAK5264358.1"/>
    <property type="molecule type" value="Genomic_DNA"/>
</dbReference>
<dbReference type="Proteomes" id="UP001295794">
    <property type="component" value="Unassembled WGS sequence"/>
</dbReference>
<reference evidence="1" key="1">
    <citation type="submission" date="2023-11" db="EMBL/GenBank/DDBJ databases">
        <authorList>
            <person name="De Vega J J."/>
            <person name="De Vega J J."/>
        </authorList>
    </citation>
    <scope>NUCLEOTIDE SEQUENCE</scope>
</reference>
<evidence type="ECO:0000313" key="2">
    <source>
        <dbReference type="Proteomes" id="UP001295794"/>
    </source>
</evidence>
<keyword evidence="2" id="KW-1185">Reference proteome</keyword>
<name>A0AAD2GUX2_9AGAR</name>
<protein>
    <submittedName>
        <fullName evidence="1">Uncharacterized protein</fullName>
    </submittedName>
</protein>
<proteinExistence type="predicted"/>
<gene>
    <name evidence="1" type="ORF">MYCIT1_LOCUS4456</name>
</gene>
<organism evidence="1 2">
    <name type="scientific">Mycena citricolor</name>
    <dbReference type="NCBI Taxonomy" id="2018698"/>
    <lineage>
        <taxon>Eukaryota</taxon>
        <taxon>Fungi</taxon>
        <taxon>Dikarya</taxon>
        <taxon>Basidiomycota</taxon>
        <taxon>Agaricomycotina</taxon>
        <taxon>Agaricomycetes</taxon>
        <taxon>Agaricomycetidae</taxon>
        <taxon>Agaricales</taxon>
        <taxon>Marasmiineae</taxon>
        <taxon>Mycenaceae</taxon>
        <taxon>Mycena</taxon>
    </lineage>
</organism>
<dbReference type="AlphaFoldDB" id="A0AAD2GUX2"/>
<comment type="caution">
    <text evidence="1">The sequence shown here is derived from an EMBL/GenBank/DDBJ whole genome shotgun (WGS) entry which is preliminary data.</text>
</comment>
<evidence type="ECO:0000313" key="1">
    <source>
        <dbReference type="EMBL" id="CAK5264358.1"/>
    </source>
</evidence>